<sequence length="606" mass="68744">MKLSLLISLLLFVCPHLAESSGSWTYRDPEGPNTWKHHFKDCGGYEQSPINIVPKDTLFEPGLADLVVNYENNVSAKLFNNGHTVQATFLTGKSDISGGNLTSGFRALQMHFHWGSKNSRGSEHQVGGRKFPLEIHIVHYNAEKYLSASEALKKGDGLAVLGILVELQAQDNPVFSGIVDNLEKVRYKDNEIILPYLQPFSFLPHDIAQYYTYRGSLTTPGCYESVQWFVFNHTFPISQVQLDKFRDLFDGVKQNTKKLPLGDNYRPVQPLHARSVIRSFKRPPFPCGKTSNNTLDCLGFADDKAVFYEATVNMCTQPATVTLRVSQPEINFNYVGTFYKSVNPPMQIGDLDYAFSVEMHTDLSQKNEETLRLSIIQVHPLSTKYREELVTASFKEEICQLGSCSLMEEDGSSCNKHWCEHIPIGIGKDTHFIGVSSTFHDMSTDNPSVNVNFYRNESGKWHRTASEKFTNDDEKRVHLFGTFVTSKEHARKRRMAGGSEEWEFVTFKAKIGKMADKVSYQLFMVPSERLYHKVIKDEFSLDCEKHYPTPTTLDYKSKIAIVASVVSMVALLAGGTLAMFYCKRKDLRRGSRHRPALIEEMDDNRL</sequence>
<feature type="signal peptide" evidence="9">
    <location>
        <begin position="1"/>
        <end position="20"/>
    </location>
</feature>
<evidence type="ECO:0000256" key="2">
    <source>
        <dbReference type="ARBA" id="ARBA00010718"/>
    </source>
</evidence>
<dbReference type="Pfam" id="PF00194">
    <property type="entry name" value="Carb_anhydrase"/>
    <property type="match status" value="1"/>
</dbReference>
<dbReference type="PANTHER" id="PTHR18952">
    <property type="entry name" value="CARBONIC ANHYDRASE"/>
    <property type="match status" value="1"/>
</dbReference>
<evidence type="ECO:0000256" key="8">
    <source>
        <dbReference type="ARBA" id="ARBA00048348"/>
    </source>
</evidence>
<keyword evidence="6" id="KW-0325">Glycoprotein</keyword>
<dbReference type="PANTHER" id="PTHR18952:SF265">
    <property type="entry name" value="CARBONIC ANHYDRASE"/>
    <property type="match status" value="1"/>
</dbReference>
<dbReference type="SMART" id="SM01057">
    <property type="entry name" value="Carb_anhydrase"/>
    <property type="match status" value="1"/>
</dbReference>
<dbReference type="Gene3D" id="3.10.200.10">
    <property type="entry name" value="Alpha carbonic anhydrase"/>
    <property type="match status" value="1"/>
</dbReference>
<dbReference type="OMA" id="WHRTASE"/>
<keyword evidence="9" id="KW-0732">Signal</keyword>
<accession>A0A3M6V359</accession>
<dbReference type="EMBL" id="RCHS01000192">
    <property type="protein sequence ID" value="RMX60317.1"/>
    <property type="molecule type" value="Genomic_DNA"/>
</dbReference>
<keyword evidence="10" id="KW-1133">Transmembrane helix</keyword>
<evidence type="ECO:0000256" key="4">
    <source>
        <dbReference type="ARBA" id="ARBA00022723"/>
    </source>
</evidence>
<comment type="cofactor">
    <cofactor evidence="9">
        <name>Zn(2+)</name>
        <dbReference type="ChEBI" id="CHEBI:29105"/>
    </cofactor>
</comment>
<evidence type="ECO:0000259" key="11">
    <source>
        <dbReference type="PROSITE" id="PS51144"/>
    </source>
</evidence>
<name>A0A3M6V359_POCDA</name>
<dbReference type="InterPro" id="IPR001148">
    <property type="entry name" value="CA_dom"/>
</dbReference>
<evidence type="ECO:0000256" key="5">
    <source>
        <dbReference type="ARBA" id="ARBA00022833"/>
    </source>
</evidence>
<dbReference type="InterPro" id="IPR018338">
    <property type="entry name" value="Carbonic_anhydrase_a-class_CS"/>
</dbReference>
<dbReference type="Proteomes" id="UP000275408">
    <property type="component" value="Unassembled WGS sequence"/>
</dbReference>
<evidence type="ECO:0000313" key="13">
    <source>
        <dbReference type="Proteomes" id="UP000275408"/>
    </source>
</evidence>
<evidence type="ECO:0000256" key="9">
    <source>
        <dbReference type="RuleBase" id="RU367011"/>
    </source>
</evidence>
<reference evidence="12 13" key="1">
    <citation type="journal article" date="2018" name="Sci. Rep.">
        <title>Comparative analysis of the Pocillopora damicornis genome highlights role of immune system in coral evolution.</title>
        <authorList>
            <person name="Cunning R."/>
            <person name="Bay R.A."/>
            <person name="Gillette P."/>
            <person name="Baker A.C."/>
            <person name="Traylor-Knowles N."/>
        </authorList>
    </citation>
    <scope>NUCLEOTIDE SEQUENCE [LARGE SCALE GENOMIC DNA]</scope>
    <source>
        <strain evidence="12">RSMAS</strain>
        <tissue evidence="12">Whole animal</tissue>
    </source>
</reference>
<dbReference type="GO" id="GO:0004089">
    <property type="term" value="F:carbonate dehydratase activity"/>
    <property type="evidence" value="ECO:0007669"/>
    <property type="project" value="UniProtKB-UniRule"/>
</dbReference>
<dbReference type="InterPro" id="IPR036398">
    <property type="entry name" value="CA_dom_sf"/>
</dbReference>
<comment type="caution">
    <text evidence="12">The sequence shown here is derived from an EMBL/GenBank/DDBJ whole genome shotgun (WGS) entry which is preliminary data.</text>
</comment>
<keyword evidence="10" id="KW-0472">Membrane</keyword>
<dbReference type="GO" id="GO:0008270">
    <property type="term" value="F:zinc ion binding"/>
    <property type="evidence" value="ECO:0007669"/>
    <property type="project" value="UniProtKB-UniRule"/>
</dbReference>
<comment type="function">
    <text evidence="1 9">Reversible hydration of carbon dioxide.</text>
</comment>
<comment type="similarity">
    <text evidence="2 9">Belongs to the alpha-carbonic anhydrase family.</text>
</comment>
<keyword evidence="13" id="KW-1185">Reference proteome</keyword>
<proteinExistence type="inferred from homology"/>
<keyword evidence="5 9" id="KW-0862">Zinc</keyword>
<evidence type="ECO:0000256" key="10">
    <source>
        <dbReference type="SAM" id="Phobius"/>
    </source>
</evidence>
<evidence type="ECO:0000256" key="7">
    <source>
        <dbReference type="ARBA" id="ARBA00023239"/>
    </source>
</evidence>
<feature type="domain" description="Alpha-carbonic anhydrase" evidence="11">
    <location>
        <begin position="22"/>
        <end position="280"/>
    </location>
</feature>
<dbReference type="PROSITE" id="PS51144">
    <property type="entry name" value="ALPHA_CA_2"/>
    <property type="match status" value="1"/>
</dbReference>
<gene>
    <name evidence="12" type="ORF">pdam_00018791</name>
</gene>
<dbReference type="EC" id="4.2.1.1" evidence="3 9"/>
<keyword evidence="4 9" id="KW-0479">Metal-binding</keyword>
<evidence type="ECO:0000256" key="3">
    <source>
        <dbReference type="ARBA" id="ARBA00012925"/>
    </source>
</evidence>
<dbReference type="CDD" id="cd00326">
    <property type="entry name" value="alpha_CA"/>
    <property type="match status" value="1"/>
</dbReference>
<feature type="chain" id="PRO_5025094764" description="Carbonic anhydrase" evidence="9">
    <location>
        <begin position="21"/>
        <end position="606"/>
    </location>
</feature>
<evidence type="ECO:0000256" key="6">
    <source>
        <dbReference type="ARBA" id="ARBA00023180"/>
    </source>
</evidence>
<evidence type="ECO:0000256" key="1">
    <source>
        <dbReference type="ARBA" id="ARBA00002904"/>
    </source>
</evidence>
<keyword evidence="10" id="KW-0812">Transmembrane</keyword>
<dbReference type="FunFam" id="3.10.200.10:FF:000003">
    <property type="entry name" value="Carbonic anhydrase 12"/>
    <property type="match status" value="1"/>
</dbReference>
<dbReference type="AlphaFoldDB" id="A0A3M6V359"/>
<feature type="transmembrane region" description="Helical" evidence="10">
    <location>
        <begin position="559"/>
        <end position="582"/>
    </location>
</feature>
<dbReference type="OrthoDB" id="429145at2759"/>
<protein>
    <recommendedName>
        <fullName evidence="3 9">Carbonic anhydrase</fullName>
        <ecNumber evidence="3 9">4.2.1.1</ecNumber>
    </recommendedName>
</protein>
<dbReference type="PROSITE" id="PS00162">
    <property type="entry name" value="ALPHA_CA_1"/>
    <property type="match status" value="1"/>
</dbReference>
<dbReference type="STRING" id="46731.A0A3M6V359"/>
<keyword evidence="7 9" id="KW-0456">Lyase</keyword>
<evidence type="ECO:0000313" key="12">
    <source>
        <dbReference type="EMBL" id="RMX60317.1"/>
    </source>
</evidence>
<comment type="catalytic activity">
    <reaction evidence="8 9">
        <text>hydrogencarbonate + H(+) = CO2 + H2O</text>
        <dbReference type="Rhea" id="RHEA:10748"/>
        <dbReference type="ChEBI" id="CHEBI:15377"/>
        <dbReference type="ChEBI" id="CHEBI:15378"/>
        <dbReference type="ChEBI" id="CHEBI:16526"/>
        <dbReference type="ChEBI" id="CHEBI:17544"/>
        <dbReference type="EC" id="4.2.1.1"/>
    </reaction>
</comment>
<dbReference type="SUPFAM" id="SSF51069">
    <property type="entry name" value="Carbonic anhydrase"/>
    <property type="match status" value="1"/>
</dbReference>
<organism evidence="12 13">
    <name type="scientific">Pocillopora damicornis</name>
    <name type="common">Cauliflower coral</name>
    <name type="synonym">Millepora damicornis</name>
    <dbReference type="NCBI Taxonomy" id="46731"/>
    <lineage>
        <taxon>Eukaryota</taxon>
        <taxon>Metazoa</taxon>
        <taxon>Cnidaria</taxon>
        <taxon>Anthozoa</taxon>
        <taxon>Hexacorallia</taxon>
        <taxon>Scleractinia</taxon>
        <taxon>Astrocoeniina</taxon>
        <taxon>Pocilloporidae</taxon>
        <taxon>Pocillopora</taxon>
    </lineage>
</organism>
<dbReference type="InterPro" id="IPR023561">
    <property type="entry name" value="Carbonic_anhydrase_a-class"/>
</dbReference>